<accession>A0A8X6W1S5</accession>
<gene>
    <name evidence="1" type="ORF">TNCV_26261</name>
</gene>
<proteinExistence type="predicted"/>
<protein>
    <submittedName>
        <fullName evidence="1">Uncharacterized protein</fullName>
    </submittedName>
</protein>
<comment type="caution">
    <text evidence="1">The sequence shown here is derived from an EMBL/GenBank/DDBJ whole genome shotgun (WGS) entry which is preliminary data.</text>
</comment>
<evidence type="ECO:0000313" key="2">
    <source>
        <dbReference type="Proteomes" id="UP000887159"/>
    </source>
</evidence>
<organism evidence="1 2">
    <name type="scientific">Trichonephila clavipes</name>
    <name type="common">Golden silk orbweaver</name>
    <name type="synonym">Nephila clavipes</name>
    <dbReference type="NCBI Taxonomy" id="2585209"/>
    <lineage>
        <taxon>Eukaryota</taxon>
        <taxon>Metazoa</taxon>
        <taxon>Ecdysozoa</taxon>
        <taxon>Arthropoda</taxon>
        <taxon>Chelicerata</taxon>
        <taxon>Arachnida</taxon>
        <taxon>Araneae</taxon>
        <taxon>Araneomorphae</taxon>
        <taxon>Entelegynae</taxon>
        <taxon>Araneoidea</taxon>
        <taxon>Nephilidae</taxon>
        <taxon>Trichonephila</taxon>
    </lineage>
</organism>
<name>A0A8X6W1S5_TRICX</name>
<sequence>MCPITEIRAPSSGRYCLVVKVADSWLKCPVFELSTLEDPPCRGRLTLNISRLKRPPVGVVRNLREGGASSGVVLVT</sequence>
<dbReference type="AlphaFoldDB" id="A0A8X6W1S5"/>
<evidence type="ECO:0000313" key="1">
    <source>
        <dbReference type="EMBL" id="GFY26429.1"/>
    </source>
</evidence>
<dbReference type="EMBL" id="BMAU01021375">
    <property type="protein sequence ID" value="GFY26429.1"/>
    <property type="molecule type" value="Genomic_DNA"/>
</dbReference>
<keyword evidence="2" id="KW-1185">Reference proteome</keyword>
<reference evidence="1" key="1">
    <citation type="submission" date="2020-08" db="EMBL/GenBank/DDBJ databases">
        <title>Multicomponent nature underlies the extraordinary mechanical properties of spider dragline silk.</title>
        <authorList>
            <person name="Kono N."/>
            <person name="Nakamura H."/>
            <person name="Mori M."/>
            <person name="Yoshida Y."/>
            <person name="Ohtoshi R."/>
            <person name="Malay A.D."/>
            <person name="Moran D.A.P."/>
            <person name="Tomita M."/>
            <person name="Numata K."/>
            <person name="Arakawa K."/>
        </authorList>
    </citation>
    <scope>NUCLEOTIDE SEQUENCE</scope>
</reference>
<dbReference type="Proteomes" id="UP000887159">
    <property type="component" value="Unassembled WGS sequence"/>
</dbReference>